<accession>A0A5K3G0P4</accession>
<dbReference type="InterPro" id="IPR042178">
    <property type="entry name" value="Serpin_sf_1"/>
</dbReference>
<evidence type="ECO:0000256" key="1">
    <source>
        <dbReference type="ARBA" id="ARBA00009500"/>
    </source>
</evidence>
<dbReference type="InterPro" id="IPR042185">
    <property type="entry name" value="Serpin_sf_2"/>
</dbReference>
<organism evidence="3">
    <name type="scientific">Mesocestoides corti</name>
    <name type="common">Flatworm</name>
    <dbReference type="NCBI Taxonomy" id="53468"/>
    <lineage>
        <taxon>Eukaryota</taxon>
        <taxon>Metazoa</taxon>
        <taxon>Spiralia</taxon>
        <taxon>Lophotrochozoa</taxon>
        <taxon>Platyhelminthes</taxon>
        <taxon>Cestoda</taxon>
        <taxon>Eucestoda</taxon>
        <taxon>Cyclophyllidea</taxon>
        <taxon>Mesocestoididae</taxon>
        <taxon>Mesocestoides</taxon>
    </lineage>
</organism>
<evidence type="ECO:0000259" key="2">
    <source>
        <dbReference type="Pfam" id="PF00079"/>
    </source>
</evidence>
<dbReference type="Pfam" id="PF00079">
    <property type="entry name" value="Serpin"/>
    <property type="match status" value="1"/>
</dbReference>
<dbReference type="GO" id="GO:0005615">
    <property type="term" value="C:extracellular space"/>
    <property type="evidence" value="ECO:0007669"/>
    <property type="project" value="InterPro"/>
</dbReference>
<dbReference type="InterPro" id="IPR000215">
    <property type="entry name" value="Serpin_fam"/>
</dbReference>
<dbReference type="PANTHER" id="PTHR11461">
    <property type="entry name" value="SERINE PROTEASE INHIBITOR, SERPIN"/>
    <property type="match status" value="1"/>
</dbReference>
<dbReference type="PROSITE" id="PS00284">
    <property type="entry name" value="SERPIN"/>
    <property type="match status" value="1"/>
</dbReference>
<feature type="domain" description="Serpin" evidence="2">
    <location>
        <begin position="1"/>
        <end position="150"/>
    </location>
</feature>
<dbReference type="PANTHER" id="PTHR11461:SF211">
    <property type="entry name" value="GH10112P-RELATED"/>
    <property type="match status" value="1"/>
</dbReference>
<proteinExistence type="inferred from homology"/>
<reference evidence="3" key="1">
    <citation type="submission" date="2019-11" db="UniProtKB">
        <authorList>
            <consortium name="WormBaseParasite"/>
        </authorList>
    </citation>
    <scope>IDENTIFICATION</scope>
</reference>
<comment type="similarity">
    <text evidence="1">Belongs to the serpin family.</text>
</comment>
<name>A0A5K3G0P4_MESCO</name>
<dbReference type="AlphaFoldDB" id="A0A5K3G0P4"/>
<evidence type="ECO:0000313" key="3">
    <source>
        <dbReference type="WBParaSite" id="MCU_013883-RA"/>
    </source>
</evidence>
<dbReference type="InterPro" id="IPR023795">
    <property type="entry name" value="Serpin_CS"/>
</dbReference>
<dbReference type="InterPro" id="IPR023796">
    <property type="entry name" value="Serpin_dom"/>
</dbReference>
<dbReference type="InterPro" id="IPR036186">
    <property type="entry name" value="Serpin_sf"/>
</dbReference>
<sequence>MLIVLPNERAGLPELLRMLGDHKHLEHFKALFDKKKYETGRFELRLPRFNLGGCSIDLKRPLGEMGLESVFKDSEADFSRISDCASLCISKIVHQAKIEVNEEGAEAAAATGMTISACCLSPQFIVDRPFLFFIVTETGFPAFMGHVVNPLG</sequence>
<dbReference type="WBParaSite" id="MCU_013883-RA">
    <property type="protein sequence ID" value="MCU_013883-RA"/>
    <property type="gene ID" value="MCU_013883"/>
</dbReference>
<protein>
    <submittedName>
        <fullName evidence="3">SERPIN domain-containing protein</fullName>
    </submittedName>
</protein>
<dbReference type="Gene3D" id="2.30.39.10">
    <property type="entry name" value="Alpha-1-antitrypsin, domain 1"/>
    <property type="match status" value="1"/>
</dbReference>
<dbReference type="SUPFAM" id="SSF56574">
    <property type="entry name" value="Serpins"/>
    <property type="match status" value="1"/>
</dbReference>
<dbReference type="GO" id="GO:0004867">
    <property type="term" value="F:serine-type endopeptidase inhibitor activity"/>
    <property type="evidence" value="ECO:0007669"/>
    <property type="project" value="InterPro"/>
</dbReference>
<dbReference type="Gene3D" id="3.30.497.10">
    <property type="entry name" value="Antithrombin, subunit I, domain 2"/>
    <property type="match status" value="1"/>
</dbReference>